<dbReference type="RefSeq" id="WP_222962821.1">
    <property type="nucleotide sequence ID" value="NZ_JAINZZ010000013.1"/>
</dbReference>
<keyword evidence="1" id="KW-0812">Transmembrane</keyword>
<evidence type="ECO:0000313" key="3">
    <source>
        <dbReference type="Proteomes" id="UP000778578"/>
    </source>
</evidence>
<feature type="transmembrane region" description="Helical" evidence="1">
    <location>
        <begin position="100"/>
        <end position="122"/>
    </location>
</feature>
<feature type="transmembrane region" description="Helical" evidence="1">
    <location>
        <begin position="60"/>
        <end position="79"/>
    </location>
</feature>
<protein>
    <submittedName>
        <fullName evidence="2">DUF1453 domain-containing protein</fullName>
    </submittedName>
</protein>
<evidence type="ECO:0000256" key="1">
    <source>
        <dbReference type="SAM" id="Phobius"/>
    </source>
</evidence>
<keyword evidence="1" id="KW-0472">Membrane</keyword>
<proteinExistence type="predicted"/>
<sequence>MSGLVNTLVIVAVIGVVIARQLRPRQVSAGGRWWLVPVVLVVLAVRDGGLVDGAHRDTSIALLGAELVVGAVMGMAWAGTTRMWTGEDGRVWAQGTRLTILVWVLGIAIRVGLYAAAAAMGVHQHTGSLLLAVAGTLLVRSGVLMLRAHQRQPSYPAVS</sequence>
<feature type="transmembrane region" description="Helical" evidence="1">
    <location>
        <begin position="34"/>
        <end position="54"/>
    </location>
</feature>
<feature type="transmembrane region" description="Helical" evidence="1">
    <location>
        <begin position="128"/>
        <end position="146"/>
    </location>
</feature>
<evidence type="ECO:0000313" key="2">
    <source>
        <dbReference type="EMBL" id="MBY8878682.1"/>
    </source>
</evidence>
<keyword evidence="1" id="KW-1133">Transmembrane helix</keyword>
<name>A0ABS7Q6D2_9ACTN</name>
<feature type="transmembrane region" description="Helical" evidence="1">
    <location>
        <begin position="6"/>
        <end position="22"/>
    </location>
</feature>
<accession>A0ABS7Q6D2</accession>
<gene>
    <name evidence="2" type="ORF">K7862_13700</name>
</gene>
<dbReference type="Proteomes" id="UP000778578">
    <property type="component" value="Unassembled WGS sequence"/>
</dbReference>
<dbReference type="EMBL" id="JAINZZ010000013">
    <property type="protein sequence ID" value="MBY8878682.1"/>
    <property type="molecule type" value="Genomic_DNA"/>
</dbReference>
<keyword evidence="3" id="KW-1185">Reference proteome</keyword>
<comment type="caution">
    <text evidence="2">The sequence shown here is derived from an EMBL/GenBank/DDBJ whole genome shotgun (WGS) entry which is preliminary data.</text>
</comment>
<reference evidence="2 3" key="1">
    <citation type="submission" date="2021-08" db="EMBL/GenBank/DDBJ databases">
        <title>WGS of actinomycetes from Thailand.</title>
        <authorList>
            <person name="Thawai C."/>
        </authorList>
    </citation>
    <scope>NUCLEOTIDE SEQUENCE [LARGE SCALE GENOMIC DNA]</scope>
    <source>
        <strain evidence="2 3">PLK6-54</strain>
    </source>
</reference>
<organism evidence="2 3">
    <name type="scientific">Actinacidiphila acidipaludis</name>
    <dbReference type="NCBI Taxonomy" id="2873382"/>
    <lineage>
        <taxon>Bacteria</taxon>
        <taxon>Bacillati</taxon>
        <taxon>Actinomycetota</taxon>
        <taxon>Actinomycetes</taxon>
        <taxon>Kitasatosporales</taxon>
        <taxon>Streptomycetaceae</taxon>
        <taxon>Actinacidiphila</taxon>
    </lineage>
</organism>